<dbReference type="Pfam" id="PF05199">
    <property type="entry name" value="GMC_oxred_C"/>
    <property type="match status" value="1"/>
</dbReference>
<sequence>MLGRFYFFLFSTCALATSKLFEHGTIISFDEDTQTPTILRNASLLITDDRIVAISGPSNGNLTGPPGTEQIDATGDIISPGFVDTHRHTWQTVGRTLGASSSLVEYLGGWSSQSAGIFDEEIMYHSELQGLCEALDAGVTTIVDNASGVFSEEIANAAIRAAVDSGIRNFFAYSISRGRQDFGFEDQIQHFRRIINSERLSATRVSMGLAYESFDTGSAEDIETIITLARQSSITVLQTHFVGGSMGTNNSSSRLLQPGILNSTYPIIFVHASGVTPIDAMYLRSTNQYISVAPEFEMHHGNDQASSSLIQDQGSLSVGSHYSFSGDLVTQARIWLQSVRYRIYARHLTDFKIPTNNPMSVNQAFLLGTRSGGQALRRPDLGVIRVGSKADIAVFDATIDDARGFPLTLRTDSLVTKVLFSKNHRGKDPQAIGVDYLQGKSMYSADPCYDPETRGVLRKAYASREVILAGGVYNTPQILKLSGIGPKDELNKFDIPIVKELPGVGVNMKDNLETVIYDSFPVCQVGMKMSSSVGFMQLHPRNINGTVKLRSKDPRDVPDIHLGFFQAGNDNDLESMVQAINFVRPIFNNLTDNAFTEHIPCPAGVECTDDYQRHFHRAQAHGHHAAGTAAIGADNDPLAVLDSKFRVRGVRGLRVVDGFAWPIMPGELPTLPTLMLSEKATADILTEIGRN</sequence>
<accession>A0A8K0S3B7</accession>
<dbReference type="SUPFAM" id="SSF51556">
    <property type="entry name" value="Metallo-dependent hydrolases"/>
    <property type="match status" value="1"/>
</dbReference>
<dbReference type="EMBL" id="JAGPXF010000001">
    <property type="protein sequence ID" value="KAH7261634.1"/>
    <property type="molecule type" value="Genomic_DNA"/>
</dbReference>
<name>A0A8K0S3B7_9HYPO</name>
<dbReference type="Gene3D" id="3.20.20.140">
    <property type="entry name" value="Metal-dependent hydrolases"/>
    <property type="match status" value="1"/>
</dbReference>
<evidence type="ECO:0008006" key="7">
    <source>
        <dbReference type="Google" id="ProtNLM"/>
    </source>
</evidence>
<feature type="domain" description="Glucose-methanol-choline oxidoreductase C-terminal" evidence="4">
    <location>
        <begin position="544"/>
        <end position="676"/>
    </location>
</feature>
<dbReference type="Gene3D" id="3.30.560.10">
    <property type="entry name" value="Glucose Oxidase, domain 3"/>
    <property type="match status" value="2"/>
</dbReference>
<feature type="signal peptide" evidence="2">
    <location>
        <begin position="1"/>
        <end position="16"/>
    </location>
</feature>
<keyword evidence="6" id="KW-1185">Reference proteome</keyword>
<dbReference type="GO" id="GO:0016810">
    <property type="term" value="F:hydrolase activity, acting on carbon-nitrogen (but not peptide) bonds"/>
    <property type="evidence" value="ECO:0007669"/>
    <property type="project" value="InterPro"/>
</dbReference>
<dbReference type="PANTHER" id="PTHR11552">
    <property type="entry name" value="GLUCOSE-METHANOL-CHOLINE GMC OXIDOREDUCTASE"/>
    <property type="match status" value="1"/>
</dbReference>
<dbReference type="SUPFAM" id="SSF51905">
    <property type="entry name" value="FAD/NAD(P)-binding domain"/>
    <property type="match status" value="1"/>
</dbReference>
<dbReference type="SUPFAM" id="SSF51338">
    <property type="entry name" value="Composite domain of metallo-dependent hydrolases"/>
    <property type="match status" value="1"/>
</dbReference>
<feature type="chain" id="PRO_5035418843" description="Amidohydrolase-related domain-containing protein" evidence="2">
    <location>
        <begin position="17"/>
        <end position="691"/>
    </location>
</feature>
<dbReference type="AlphaFoldDB" id="A0A8K0S3B7"/>
<keyword evidence="2" id="KW-0732">Signal</keyword>
<dbReference type="OrthoDB" id="194468at2759"/>
<comment type="caution">
    <text evidence="5">The sequence shown here is derived from an EMBL/GenBank/DDBJ whole genome shotgun (WGS) entry which is preliminary data.</text>
</comment>
<dbReference type="InterPro" id="IPR012132">
    <property type="entry name" value="GMC_OxRdtase"/>
</dbReference>
<feature type="domain" description="Amidohydrolase-related" evidence="3">
    <location>
        <begin position="77"/>
        <end position="399"/>
    </location>
</feature>
<dbReference type="InterPro" id="IPR007867">
    <property type="entry name" value="GMC_OxRtase_C"/>
</dbReference>
<evidence type="ECO:0000259" key="3">
    <source>
        <dbReference type="Pfam" id="PF01979"/>
    </source>
</evidence>
<dbReference type="Proteomes" id="UP000813427">
    <property type="component" value="Unassembled WGS sequence"/>
</dbReference>
<evidence type="ECO:0000313" key="5">
    <source>
        <dbReference type="EMBL" id="KAH7261634.1"/>
    </source>
</evidence>
<evidence type="ECO:0000259" key="4">
    <source>
        <dbReference type="Pfam" id="PF05199"/>
    </source>
</evidence>
<dbReference type="Gene3D" id="3.50.50.60">
    <property type="entry name" value="FAD/NAD(P)-binding domain"/>
    <property type="match status" value="2"/>
</dbReference>
<protein>
    <recommendedName>
        <fullName evidence="7">Amidohydrolase-related domain-containing protein</fullName>
    </recommendedName>
</protein>
<dbReference type="InterPro" id="IPR011059">
    <property type="entry name" value="Metal-dep_hydrolase_composite"/>
</dbReference>
<evidence type="ECO:0000256" key="1">
    <source>
        <dbReference type="ARBA" id="ARBA00010790"/>
    </source>
</evidence>
<dbReference type="Pfam" id="PF01979">
    <property type="entry name" value="Amidohydro_1"/>
    <property type="match status" value="1"/>
</dbReference>
<dbReference type="InterPro" id="IPR006680">
    <property type="entry name" value="Amidohydro-rel"/>
</dbReference>
<gene>
    <name evidence="5" type="ORF">BKA59DRAFT_504687</name>
</gene>
<dbReference type="InterPro" id="IPR036188">
    <property type="entry name" value="FAD/NAD-bd_sf"/>
</dbReference>
<dbReference type="InterPro" id="IPR032466">
    <property type="entry name" value="Metal_Hydrolase"/>
</dbReference>
<dbReference type="GO" id="GO:0050660">
    <property type="term" value="F:flavin adenine dinucleotide binding"/>
    <property type="evidence" value="ECO:0007669"/>
    <property type="project" value="InterPro"/>
</dbReference>
<dbReference type="PANTHER" id="PTHR11552:SF80">
    <property type="entry name" value="GMC OXIDOREDUCTASE"/>
    <property type="match status" value="1"/>
</dbReference>
<proteinExistence type="inferred from homology"/>
<evidence type="ECO:0000313" key="6">
    <source>
        <dbReference type="Proteomes" id="UP000813427"/>
    </source>
</evidence>
<organism evidence="5 6">
    <name type="scientific">Fusarium tricinctum</name>
    <dbReference type="NCBI Taxonomy" id="61284"/>
    <lineage>
        <taxon>Eukaryota</taxon>
        <taxon>Fungi</taxon>
        <taxon>Dikarya</taxon>
        <taxon>Ascomycota</taxon>
        <taxon>Pezizomycotina</taxon>
        <taxon>Sordariomycetes</taxon>
        <taxon>Hypocreomycetidae</taxon>
        <taxon>Hypocreales</taxon>
        <taxon>Nectriaceae</taxon>
        <taxon>Fusarium</taxon>
        <taxon>Fusarium tricinctum species complex</taxon>
    </lineage>
</organism>
<reference evidence="5" key="1">
    <citation type="journal article" date="2021" name="Nat. Commun.">
        <title>Genetic determinants of endophytism in the Arabidopsis root mycobiome.</title>
        <authorList>
            <person name="Mesny F."/>
            <person name="Miyauchi S."/>
            <person name="Thiergart T."/>
            <person name="Pickel B."/>
            <person name="Atanasova L."/>
            <person name="Karlsson M."/>
            <person name="Huettel B."/>
            <person name="Barry K.W."/>
            <person name="Haridas S."/>
            <person name="Chen C."/>
            <person name="Bauer D."/>
            <person name="Andreopoulos W."/>
            <person name="Pangilinan J."/>
            <person name="LaButti K."/>
            <person name="Riley R."/>
            <person name="Lipzen A."/>
            <person name="Clum A."/>
            <person name="Drula E."/>
            <person name="Henrissat B."/>
            <person name="Kohler A."/>
            <person name="Grigoriev I.V."/>
            <person name="Martin F.M."/>
            <person name="Hacquard S."/>
        </authorList>
    </citation>
    <scope>NUCLEOTIDE SEQUENCE</scope>
    <source>
        <strain evidence="5">MPI-SDFR-AT-0068</strain>
    </source>
</reference>
<dbReference type="GO" id="GO:0016614">
    <property type="term" value="F:oxidoreductase activity, acting on CH-OH group of donors"/>
    <property type="evidence" value="ECO:0007669"/>
    <property type="project" value="InterPro"/>
</dbReference>
<dbReference type="SUPFAM" id="SSF54373">
    <property type="entry name" value="FAD-linked reductases, C-terminal domain"/>
    <property type="match status" value="1"/>
</dbReference>
<comment type="similarity">
    <text evidence="1">Belongs to the GMC oxidoreductase family.</text>
</comment>
<evidence type="ECO:0000256" key="2">
    <source>
        <dbReference type="SAM" id="SignalP"/>
    </source>
</evidence>